<sequence length="101" mass="11404">MLDAHYAAQTRLGGGDLKIVVSESGWPSYGHRVATPENAATYYQNLIEHVKEDNGTPARPENSIETYLFAMFNENLKEGDESERHFGLFFPDQGSKYELSF</sequence>
<evidence type="ECO:0000256" key="2">
    <source>
        <dbReference type="ARBA" id="ARBA00022801"/>
    </source>
</evidence>
<dbReference type="EMBL" id="CAKMRJ010005412">
    <property type="protein sequence ID" value="CAH1441239.1"/>
    <property type="molecule type" value="Genomic_DNA"/>
</dbReference>
<evidence type="ECO:0000313" key="6">
    <source>
        <dbReference type="EMBL" id="CAH1441239.1"/>
    </source>
</evidence>
<dbReference type="GO" id="GO:0005975">
    <property type="term" value="P:carbohydrate metabolic process"/>
    <property type="evidence" value="ECO:0007669"/>
    <property type="project" value="InterPro"/>
</dbReference>
<dbReference type="InterPro" id="IPR000490">
    <property type="entry name" value="Glyco_hydro_17"/>
</dbReference>
<organism evidence="6 7">
    <name type="scientific">Lactuca virosa</name>
    <dbReference type="NCBI Taxonomy" id="75947"/>
    <lineage>
        <taxon>Eukaryota</taxon>
        <taxon>Viridiplantae</taxon>
        <taxon>Streptophyta</taxon>
        <taxon>Embryophyta</taxon>
        <taxon>Tracheophyta</taxon>
        <taxon>Spermatophyta</taxon>
        <taxon>Magnoliopsida</taxon>
        <taxon>eudicotyledons</taxon>
        <taxon>Gunneridae</taxon>
        <taxon>Pentapetalae</taxon>
        <taxon>asterids</taxon>
        <taxon>campanulids</taxon>
        <taxon>Asterales</taxon>
        <taxon>Asteraceae</taxon>
        <taxon>Cichorioideae</taxon>
        <taxon>Cichorieae</taxon>
        <taxon>Lactucinae</taxon>
        <taxon>Lactuca</taxon>
    </lineage>
</organism>
<keyword evidence="7" id="KW-1185">Reference proteome</keyword>
<protein>
    <recommendedName>
        <fullName evidence="8">Glucan endo-1,3-beta-D-glucosidase</fullName>
    </recommendedName>
</protein>
<dbReference type="PANTHER" id="PTHR32227">
    <property type="entry name" value="GLUCAN ENDO-1,3-BETA-GLUCOSIDASE BG1-RELATED-RELATED"/>
    <property type="match status" value="1"/>
</dbReference>
<dbReference type="PROSITE" id="PS00587">
    <property type="entry name" value="GLYCOSYL_HYDROL_F17"/>
    <property type="match status" value="1"/>
</dbReference>
<dbReference type="Gene3D" id="3.20.20.80">
    <property type="entry name" value="Glycosidases"/>
    <property type="match status" value="1"/>
</dbReference>
<reference evidence="6 7" key="1">
    <citation type="submission" date="2022-01" db="EMBL/GenBank/DDBJ databases">
        <authorList>
            <person name="Xiong W."/>
            <person name="Schranz E."/>
        </authorList>
    </citation>
    <scope>NUCLEOTIDE SEQUENCE [LARGE SCALE GENOMIC DNA]</scope>
</reference>
<dbReference type="InterPro" id="IPR044965">
    <property type="entry name" value="Glyco_hydro_17_plant"/>
</dbReference>
<evidence type="ECO:0008006" key="8">
    <source>
        <dbReference type="Google" id="ProtNLM"/>
    </source>
</evidence>
<keyword evidence="2 5" id="KW-0378">Hydrolase</keyword>
<dbReference type="AlphaFoldDB" id="A0AAU9NTK8"/>
<dbReference type="SUPFAM" id="SSF51445">
    <property type="entry name" value="(Trans)glycosidases"/>
    <property type="match status" value="1"/>
</dbReference>
<evidence type="ECO:0000256" key="4">
    <source>
        <dbReference type="RuleBase" id="RU004335"/>
    </source>
</evidence>
<dbReference type="Proteomes" id="UP001157418">
    <property type="component" value="Unassembled WGS sequence"/>
</dbReference>
<proteinExistence type="inferred from homology"/>
<evidence type="ECO:0000256" key="1">
    <source>
        <dbReference type="ARBA" id="ARBA00008773"/>
    </source>
</evidence>
<comment type="similarity">
    <text evidence="1 4">Belongs to the glycosyl hydrolase 17 family.</text>
</comment>
<accession>A0AAU9NTK8</accession>
<dbReference type="InterPro" id="IPR017853">
    <property type="entry name" value="GH"/>
</dbReference>
<name>A0AAU9NTK8_9ASTR</name>
<keyword evidence="3 5" id="KW-0326">Glycosidase</keyword>
<evidence type="ECO:0000256" key="3">
    <source>
        <dbReference type="ARBA" id="ARBA00023295"/>
    </source>
</evidence>
<evidence type="ECO:0000313" key="7">
    <source>
        <dbReference type="Proteomes" id="UP001157418"/>
    </source>
</evidence>
<comment type="caution">
    <text evidence="6">The sequence shown here is derived from an EMBL/GenBank/DDBJ whole genome shotgun (WGS) entry which is preliminary data.</text>
</comment>
<dbReference type="GO" id="GO:0004553">
    <property type="term" value="F:hydrolase activity, hydrolyzing O-glycosyl compounds"/>
    <property type="evidence" value="ECO:0007669"/>
    <property type="project" value="InterPro"/>
</dbReference>
<dbReference type="Pfam" id="PF00332">
    <property type="entry name" value="Glyco_hydro_17"/>
    <property type="match status" value="1"/>
</dbReference>
<evidence type="ECO:0000256" key="5">
    <source>
        <dbReference type="RuleBase" id="RU004336"/>
    </source>
</evidence>
<gene>
    <name evidence="6" type="ORF">LVIROSA_LOCUS27316</name>
</gene>